<keyword evidence="3" id="KW-1185">Reference proteome</keyword>
<dbReference type="PANTHER" id="PTHR22893">
    <property type="entry name" value="NADH OXIDOREDUCTASE-RELATED"/>
    <property type="match status" value="1"/>
</dbReference>
<dbReference type="GO" id="GO:0005829">
    <property type="term" value="C:cytosol"/>
    <property type="evidence" value="ECO:0007669"/>
    <property type="project" value="TreeGrafter"/>
</dbReference>
<dbReference type="Proteomes" id="UP000282423">
    <property type="component" value="Unassembled WGS sequence"/>
</dbReference>
<feature type="domain" description="NADH:flavin oxidoreductase/NADH oxidase N-terminal" evidence="1">
    <location>
        <begin position="6"/>
        <end position="109"/>
    </location>
</feature>
<comment type="caution">
    <text evidence="2">The sequence shown here is derived from an EMBL/GenBank/DDBJ whole genome shotgun (WGS) entry which is preliminary data.</text>
</comment>
<dbReference type="SUPFAM" id="SSF51395">
    <property type="entry name" value="FMN-linked oxidoreductases"/>
    <property type="match status" value="1"/>
</dbReference>
<evidence type="ECO:0000313" key="3">
    <source>
        <dbReference type="Proteomes" id="UP000282423"/>
    </source>
</evidence>
<dbReference type="GO" id="GO:0016491">
    <property type="term" value="F:oxidoreductase activity"/>
    <property type="evidence" value="ECO:0007669"/>
    <property type="project" value="InterPro"/>
</dbReference>
<evidence type="ECO:0000313" key="2">
    <source>
        <dbReference type="EMBL" id="RKO72110.1"/>
    </source>
</evidence>
<protein>
    <recommendedName>
        <fullName evidence="1">NADH:flavin oxidoreductase/NADH oxidase N-terminal domain-containing protein</fullName>
    </recommendedName>
</protein>
<dbReference type="OrthoDB" id="9772736at2"/>
<dbReference type="InterPro" id="IPR045247">
    <property type="entry name" value="Oye-like"/>
</dbReference>
<dbReference type="InterPro" id="IPR013785">
    <property type="entry name" value="Aldolase_TIM"/>
</dbReference>
<dbReference type="AlphaFoldDB" id="A0A420W0L5"/>
<dbReference type="EMBL" id="RBWS01000006">
    <property type="protein sequence ID" value="RKO72110.1"/>
    <property type="molecule type" value="Genomic_DNA"/>
</dbReference>
<dbReference type="Pfam" id="PF00724">
    <property type="entry name" value="Oxidored_FMN"/>
    <property type="match status" value="1"/>
</dbReference>
<name>A0A420W0L5_9SPHI</name>
<reference evidence="2 3" key="1">
    <citation type="submission" date="2018-10" db="EMBL/GenBank/DDBJ databases">
        <title>Sphingobacterium sp. M05W1-28.</title>
        <authorList>
            <person name="Cai H."/>
        </authorList>
    </citation>
    <scope>NUCLEOTIDE SEQUENCE [LARGE SCALE GENOMIC DNA]</scope>
    <source>
        <strain evidence="2 3">M05W1-28</strain>
    </source>
</reference>
<gene>
    <name evidence="2" type="ORF">D7322_08430</name>
</gene>
<organism evidence="2 3">
    <name type="scientific">Sphingobacterium puteale</name>
    <dbReference type="NCBI Taxonomy" id="2420510"/>
    <lineage>
        <taxon>Bacteria</taxon>
        <taxon>Pseudomonadati</taxon>
        <taxon>Bacteroidota</taxon>
        <taxon>Sphingobacteriia</taxon>
        <taxon>Sphingobacteriales</taxon>
        <taxon>Sphingobacteriaceae</taxon>
        <taxon>Sphingobacterium</taxon>
    </lineage>
</organism>
<dbReference type="PANTHER" id="PTHR22893:SF91">
    <property type="entry name" value="NADPH DEHYDROGENASE 2-RELATED"/>
    <property type="match status" value="1"/>
</dbReference>
<evidence type="ECO:0000259" key="1">
    <source>
        <dbReference type="Pfam" id="PF00724"/>
    </source>
</evidence>
<dbReference type="GO" id="GO:0010181">
    <property type="term" value="F:FMN binding"/>
    <property type="evidence" value="ECO:0007669"/>
    <property type="project" value="InterPro"/>
</dbReference>
<dbReference type="Gene3D" id="3.20.20.70">
    <property type="entry name" value="Aldolase class I"/>
    <property type="match status" value="1"/>
</dbReference>
<accession>A0A420W0L5</accession>
<sequence>MKYKNLFSQYNLMGLNLKNRFLMAPITRSHSTEPGDVSNELMLEYYVQRSSAGIIVTEATQISLQGRDYARTLGIYTPEQIEGWKKITDAVHAKEIPIFLQLWHVGRVSSIRVKVFAHWIHPEYLQKIPLLTEDLVDLIGFGRNFLSNPDYTFS</sequence>
<dbReference type="InterPro" id="IPR001155">
    <property type="entry name" value="OxRdtase_FMN_N"/>
</dbReference>
<dbReference type="RefSeq" id="WP_121123161.1">
    <property type="nucleotide sequence ID" value="NZ_RBWS01000006.1"/>
</dbReference>
<proteinExistence type="predicted"/>